<dbReference type="PANTHER" id="PTHR10000:SF8">
    <property type="entry name" value="HAD SUPERFAMILY HYDROLASE-LIKE, TYPE 3"/>
    <property type="match status" value="1"/>
</dbReference>
<dbReference type="Gene3D" id="3.90.1070.10">
    <property type="match status" value="1"/>
</dbReference>
<dbReference type="GO" id="GO:0005829">
    <property type="term" value="C:cytosol"/>
    <property type="evidence" value="ECO:0007669"/>
    <property type="project" value="TreeGrafter"/>
</dbReference>
<dbReference type="InterPro" id="IPR006379">
    <property type="entry name" value="HAD-SF_hydro_IIB"/>
</dbReference>
<sequence>MSQNIFSDKIELLVLDLDGTVFGNSRLLIEEIENIRNLVDSGVRIVISSGRTLHYVLGITRCLGLDDIVICEEGTVTYDCRNHELILLGEQKDLILLKNNLSSWLPFCIIPKEAHHDKNVIIALDREPRINVDDFLNEVSEVLSEKNLDLNLTRSDEMINLMPPNITKGYALDKVLKSEKINTNSVVAIGDSLNDLSVFDVVKYSIAVSNSHDLVKEKSFYTSDKTNGHCVSEIIDFILSNNKKY</sequence>
<reference evidence="1" key="1">
    <citation type="journal article" date="2014" name="Genome Biol. Evol.">
        <title>Pangenome evidence for extensive interdomain horizontal transfer affecting lineage core and shell genes in uncultured planktonic thaumarchaeota and euryarchaeota.</title>
        <authorList>
            <person name="Deschamps P."/>
            <person name="Zivanovic Y."/>
            <person name="Moreira D."/>
            <person name="Rodriguez-Valera F."/>
            <person name="Lopez-Garcia P."/>
        </authorList>
    </citation>
    <scope>NUCLEOTIDE SEQUENCE</scope>
</reference>
<dbReference type="Gene3D" id="3.40.50.1000">
    <property type="entry name" value="HAD superfamily/HAD-like"/>
    <property type="match status" value="1"/>
</dbReference>
<name>A0A075FVX3_9ARCH</name>
<dbReference type="EMBL" id="KF900463">
    <property type="protein sequence ID" value="AIE95850.1"/>
    <property type="molecule type" value="Genomic_DNA"/>
</dbReference>
<dbReference type="Pfam" id="PF08282">
    <property type="entry name" value="Hydrolase_3"/>
    <property type="match status" value="2"/>
</dbReference>
<dbReference type="InterPro" id="IPR036412">
    <property type="entry name" value="HAD-like_sf"/>
</dbReference>
<dbReference type="InterPro" id="IPR023214">
    <property type="entry name" value="HAD_sf"/>
</dbReference>
<accession>A0A075FVX3</accession>
<proteinExistence type="predicted"/>
<evidence type="ECO:0000313" key="1">
    <source>
        <dbReference type="EMBL" id="AIE95850.1"/>
    </source>
</evidence>
<dbReference type="SUPFAM" id="SSF56784">
    <property type="entry name" value="HAD-like"/>
    <property type="match status" value="1"/>
</dbReference>
<protein>
    <submittedName>
        <fullName evidence="1">Phosphoglycolate phosphatase Gph</fullName>
    </submittedName>
</protein>
<dbReference type="PANTHER" id="PTHR10000">
    <property type="entry name" value="PHOSPHOSERINE PHOSPHATASE"/>
    <property type="match status" value="1"/>
</dbReference>
<dbReference type="GO" id="GO:0000287">
    <property type="term" value="F:magnesium ion binding"/>
    <property type="evidence" value="ECO:0007669"/>
    <property type="project" value="TreeGrafter"/>
</dbReference>
<organism evidence="1">
    <name type="scientific">uncultured marine thaumarchaeote AD1000_70_G10</name>
    <dbReference type="NCBI Taxonomy" id="1455934"/>
    <lineage>
        <taxon>Archaea</taxon>
        <taxon>Nitrososphaerota</taxon>
        <taxon>environmental samples</taxon>
    </lineage>
</organism>
<dbReference type="AlphaFoldDB" id="A0A075FVX3"/>
<dbReference type="GO" id="GO:0016791">
    <property type="term" value="F:phosphatase activity"/>
    <property type="evidence" value="ECO:0007669"/>
    <property type="project" value="TreeGrafter"/>
</dbReference>
<dbReference type="NCBIfam" id="TIGR01484">
    <property type="entry name" value="HAD-SF-IIB"/>
    <property type="match status" value="1"/>
</dbReference>